<feature type="region of interest" description="Disordered" evidence="9">
    <location>
        <begin position="463"/>
        <end position="487"/>
    </location>
</feature>
<evidence type="ECO:0000256" key="9">
    <source>
        <dbReference type="SAM" id="MobiDB-lite"/>
    </source>
</evidence>
<dbReference type="Pfam" id="PF00483">
    <property type="entry name" value="NTP_transferase"/>
    <property type="match status" value="1"/>
</dbReference>
<dbReference type="PANTHER" id="PTHR46390">
    <property type="entry name" value="MANNOSE-1-PHOSPHATE GUANYLYLTRANSFERASE"/>
    <property type="match status" value="1"/>
</dbReference>
<dbReference type="AlphaFoldDB" id="A0A4R2PS44"/>
<keyword evidence="3 13" id="KW-0808">Transferase</keyword>
<dbReference type="InParanoid" id="A0A4R2PS44"/>
<organism evidence="13 14">
    <name type="scientific">Rhodothalassium salexigens DSM 2132</name>
    <dbReference type="NCBI Taxonomy" id="1188247"/>
    <lineage>
        <taxon>Bacteria</taxon>
        <taxon>Pseudomonadati</taxon>
        <taxon>Pseudomonadota</taxon>
        <taxon>Alphaproteobacteria</taxon>
        <taxon>Rhodothalassiales</taxon>
        <taxon>Rhodothalassiaceae</taxon>
        <taxon>Rhodothalassium</taxon>
    </lineage>
</organism>
<dbReference type="EC" id="2.7.7.13" evidence="2"/>
<dbReference type="Pfam" id="PF22640">
    <property type="entry name" value="ManC_GMP_beta-helix"/>
    <property type="match status" value="1"/>
</dbReference>
<dbReference type="FunFam" id="2.60.120.10:FF:000032">
    <property type="entry name" value="Mannose-1-phosphate guanylyltransferase/mannose-6-phosphate isomerase"/>
    <property type="match status" value="1"/>
</dbReference>
<evidence type="ECO:0000313" key="13">
    <source>
        <dbReference type="EMBL" id="TCP38587.1"/>
    </source>
</evidence>
<dbReference type="SUPFAM" id="SSF51182">
    <property type="entry name" value="RmlC-like cupins"/>
    <property type="match status" value="1"/>
</dbReference>
<dbReference type="FunCoup" id="A0A4R2PS44">
    <property type="interactions" value="163"/>
</dbReference>
<dbReference type="InterPro" id="IPR054566">
    <property type="entry name" value="ManC/GMP-like_b-helix"/>
</dbReference>
<protein>
    <recommendedName>
        <fullName evidence="2">mannose-1-phosphate guanylyltransferase</fullName>
        <ecNumber evidence="2">2.7.7.13</ecNumber>
    </recommendedName>
</protein>
<evidence type="ECO:0000256" key="6">
    <source>
        <dbReference type="ARBA" id="ARBA00023134"/>
    </source>
</evidence>
<gene>
    <name evidence="13" type="ORF">EV659_101494</name>
</gene>
<dbReference type="InterPro" id="IPR011051">
    <property type="entry name" value="RmlC_Cupin_sf"/>
</dbReference>
<dbReference type="GO" id="GO:0016853">
    <property type="term" value="F:isomerase activity"/>
    <property type="evidence" value="ECO:0007669"/>
    <property type="project" value="UniProtKB-KW"/>
</dbReference>
<dbReference type="GO" id="GO:0005525">
    <property type="term" value="F:GTP binding"/>
    <property type="evidence" value="ECO:0007669"/>
    <property type="project" value="UniProtKB-KW"/>
</dbReference>
<dbReference type="CDD" id="cd02213">
    <property type="entry name" value="cupin_PMI_typeII_C"/>
    <property type="match status" value="1"/>
</dbReference>
<dbReference type="Gene3D" id="3.90.550.10">
    <property type="entry name" value="Spore Coat Polysaccharide Biosynthesis Protein SpsA, Chain A"/>
    <property type="match status" value="1"/>
</dbReference>
<dbReference type="Proteomes" id="UP000295399">
    <property type="component" value="Unassembled WGS sequence"/>
</dbReference>
<keyword evidence="5" id="KW-0547">Nucleotide-binding</keyword>
<dbReference type="NCBIfam" id="TIGR01479">
    <property type="entry name" value="GMP_PMI"/>
    <property type="match status" value="1"/>
</dbReference>
<keyword evidence="6" id="KW-0342">GTP-binding</keyword>
<evidence type="ECO:0000256" key="8">
    <source>
        <dbReference type="RuleBase" id="RU004190"/>
    </source>
</evidence>
<evidence type="ECO:0000256" key="2">
    <source>
        <dbReference type="ARBA" id="ARBA00012387"/>
    </source>
</evidence>
<keyword evidence="4 13" id="KW-0548">Nucleotidyltransferase</keyword>
<dbReference type="GO" id="GO:0000271">
    <property type="term" value="P:polysaccharide biosynthetic process"/>
    <property type="evidence" value="ECO:0007669"/>
    <property type="project" value="InterPro"/>
</dbReference>
<dbReference type="InterPro" id="IPR006375">
    <property type="entry name" value="Man1P_GuaTrfase/Man6P_Isoase"/>
</dbReference>
<feature type="domain" description="MannoseP isomerase/GMP-like beta-helix" evidence="12">
    <location>
        <begin position="292"/>
        <end position="346"/>
    </location>
</feature>
<dbReference type="SUPFAM" id="SSF53448">
    <property type="entry name" value="Nucleotide-diphospho-sugar transferases"/>
    <property type="match status" value="1"/>
</dbReference>
<feature type="domain" description="Nucleotidyl transferase" evidence="10">
    <location>
        <begin position="1"/>
        <end position="285"/>
    </location>
</feature>
<dbReference type="EMBL" id="SLXO01000001">
    <property type="protein sequence ID" value="TCP38587.1"/>
    <property type="molecule type" value="Genomic_DNA"/>
</dbReference>
<keyword evidence="13" id="KW-0413">Isomerase</keyword>
<reference evidence="13 14" key="1">
    <citation type="submission" date="2019-03" db="EMBL/GenBank/DDBJ databases">
        <title>Genomic Encyclopedia of Type Strains, Phase IV (KMG-IV): sequencing the most valuable type-strain genomes for metagenomic binning, comparative biology and taxonomic classification.</title>
        <authorList>
            <person name="Goeker M."/>
        </authorList>
    </citation>
    <scope>NUCLEOTIDE SEQUENCE [LARGE SCALE GENOMIC DNA]</scope>
    <source>
        <strain evidence="13 14">DSM 2132</strain>
    </source>
</reference>
<dbReference type="Pfam" id="PF01050">
    <property type="entry name" value="MannoseP_isomer"/>
    <property type="match status" value="1"/>
</dbReference>
<evidence type="ECO:0000256" key="3">
    <source>
        <dbReference type="ARBA" id="ARBA00022679"/>
    </source>
</evidence>
<dbReference type="GO" id="GO:0004475">
    <property type="term" value="F:mannose-1-phosphate guanylyltransferase (GTP) activity"/>
    <property type="evidence" value="ECO:0007669"/>
    <property type="project" value="UniProtKB-EC"/>
</dbReference>
<dbReference type="CDD" id="cd02509">
    <property type="entry name" value="GDP-M1P_Guanylyltransferase"/>
    <property type="match status" value="1"/>
</dbReference>
<feature type="compositionally biased region" description="Gly residues" evidence="9">
    <location>
        <begin position="478"/>
        <end position="487"/>
    </location>
</feature>
<comment type="similarity">
    <text evidence="1 8">Belongs to the mannose-6-phosphate isomerase type 2 family.</text>
</comment>
<dbReference type="Gene3D" id="2.60.120.10">
    <property type="entry name" value="Jelly Rolls"/>
    <property type="match status" value="1"/>
</dbReference>
<comment type="catalytic activity">
    <reaction evidence="7">
        <text>alpha-D-mannose 1-phosphate + GTP + H(+) = GDP-alpha-D-mannose + diphosphate</text>
        <dbReference type="Rhea" id="RHEA:15229"/>
        <dbReference type="ChEBI" id="CHEBI:15378"/>
        <dbReference type="ChEBI" id="CHEBI:33019"/>
        <dbReference type="ChEBI" id="CHEBI:37565"/>
        <dbReference type="ChEBI" id="CHEBI:57527"/>
        <dbReference type="ChEBI" id="CHEBI:58409"/>
        <dbReference type="EC" id="2.7.7.13"/>
    </reaction>
</comment>
<dbReference type="InterPro" id="IPR001538">
    <property type="entry name" value="Man6P_isomerase-2_C"/>
</dbReference>
<evidence type="ECO:0000259" key="10">
    <source>
        <dbReference type="Pfam" id="PF00483"/>
    </source>
</evidence>
<dbReference type="InterPro" id="IPR049577">
    <property type="entry name" value="GMPP_N"/>
</dbReference>
<name>A0A4R2PS44_RHOSA</name>
<feature type="domain" description="Mannose-6-phosphate isomerase type II C-terminal" evidence="11">
    <location>
        <begin position="350"/>
        <end position="464"/>
    </location>
</feature>
<comment type="caution">
    <text evidence="13">The sequence shown here is derived from an EMBL/GenBank/DDBJ whole genome shotgun (WGS) entry which is preliminary data.</text>
</comment>
<evidence type="ECO:0000259" key="11">
    <source>
        <dbReference type="Pfam" id="PF01050"/>
    </source>
</evidence>
<dbReference type="InterPro" id="IPR051161">
    <property type="entry name" value="Mannose-6P_isomerase_type2"/>
</dbReference>
<evidence type="ECO:0000256" key="4">
    <source>
        <dbReference type="ARBA" id="ARBA00022695"/>
    </source>
</evidence>
<dbReference type="InterPro" id="IPR029044">
    <property type="entry name" value="Nucleotide-diphossugar_trans"/>
</dbReference>
<dbReference type="PANTHER" id="PTHR46390:SF1">
    <property type="entry name" value="MANNOSE-1-PHOSPHATE GUANYLYLTRANSFERASE"/>
    <property type="match status" value="1"/>
</dbReference>
<sequence>MILSGGTGSRLWPLSRAGYPKQFLPLAGDRTLFQDTVARVAGPGFAAPLVICNDDHRFIVAEQLRSAGAEARAIVLEPVGRNTAPAAAIAALHLVGETEDGDDPVMLIMPSDHRIAEPDAFRAAVDRAAPAAAAGALVTFGITPDRPETGYGYIKAAGPFGAHDGVSAVERFVEKPDAEIAAGYLAAGGYHWNSGIFLVSARRYLDELTAWCPDMVAACRAALDGAAADLTFCRLDAEAFARSPADSIDYAVMERTAHAAVVPVAMGWSDLGAWSAVWDAGAKDAAGNATRGDVILHDTRNAYVRAEHGLVAVAGLDDVVVVATDDAVLVADRRRAQDVKALVERLKADGRSEQDLHTTVHRPWGSYRGVDRGERFQVKRLTVAPGERLSLQMHHHRAEHWVVVSGTARVTRGSETFLLGENQSTYIPMGEVHRLENPGKLPLHLIEVQSGSYLEEDDIVRFEDGYGRHPGGAESPAGQGGPGEGAA</sequence>
<evidence type="ECO:0000259" key="12">
    <source>
        <dbReference type="Pfam" id="PF22640"/>
    </source>
</evidence>
<accession>A0A4R2PS44</accession>
<keyword evidence="14" id="KW-1185">Reference proteome</keyword>
<dbReference type="FunFam" id="3.90.550.10:FF:000046">
    <property type="entry name" value="Mannose-1-phosphate guanylyltransferase (GDP)"/>
    <property type="match status" value="1"/>
</dbReference>
<dbReference type="GO" id="GO:0009298">
    <property type="term" value="P:GDP-mannose biosynthetic process"/>
    <property type="evidence" value="ECO:0007669"/>
    <property type="project" value="TreeGrafter"/>
</dbReference>
<proteinExistence type="inferred from homology"/>
<evidence type="ECO:0000256" key="1">
    <source>
        <dbReference type="ARBA" id="ARBA00006115"/>
    </source>
</evidence>
<evidence type="ECO:0000256" key="5">
    <source>
        <dbReference type="ARBA" id="ARBA00022741"/>
    </source>
</evidence>
<evidence type="ECO:0000256" key="7">
    <source>
        <dbReference type="ARBA" id="ARBA00047343"/>
    </source>
</evidence>
<dbReference type="InterPro" id="IPR014710">
    <property type="entry name" value="RmlC-like_jellyroll"/>
</dbReference>
<dbReference type="InterPro" id="IPR005835">
    <property type="entry name" value="NTP_transferase_dom"/>
</dbReference>
<evidence type="ECO:0000313" key="14">
    <source>
        <dbReference type="Proteomes" id="UP000295399"/>
    </source>
</evidence>